<dbReference type="Gene3D" id="2.20.25.10">
    <property type="match status" value="1"/>
</dbReference>
<protein>
    <recommendedName>
        <fullName evidence="3">Trm112p-like protein</fullName>
    </recommendedName>
</protein>
<dbReference type="Proteomes" id="UP000037210">
    <property type="component" value="Unassembled WGS sequence"/>
</dbReference>
<dbReference type="Pfam" id="PF03966">
    <property type="entry name" value="Trm112p"/>
    <property type="match status" value="1"/>
</dbReference>
<sequence>MLTAVVEAVGRLEPEVDRSEEELLRDFPADIDMLYRFLNLIEVDSGLLVCPDCGRWYPIGSAVETIPELLPDDLRERERDLAWLMRWREQVPPTVLERGKPFHLGEEARP</sequence>
<dbReference type="EMBL" id="LFWZ01000007">
    <property type="protein sequence ID" value="KON31340.1"/>
    <property type="molecule type" value="Genomic_DNA"/>
</dbReference>
<evidence type="ECO:0008006" key="3">
    <source>
        <dbReference type="Google" id="ProtNLM"/>
    </source>
</evidence>
<organism evidence="1 2">
    <name type="scientific">miscellaneous Crenarchaeota group-15 archaeon DG-45</name>
    <dbReference type="NCBI Taxonomy" id="1685127"/>
    <lineage>
        <taxon>Archaea</taxon>
        <taxon>Candidatus Bathyarchaeota</taxon>
        <taxon>MCG-15</taxon>
    </lineage>
</organism>
<dbReference type="SUPFAM" id="SSF158997">
    <property type="entry name" value="Trm112p-like"/>
    <property type="match status" value="1"/>
</dbReference>
<comment type="caution">
    <text evidence="1">The sequence shown here is derived from an EMBL/GenBank/DDBJ whole genome shotgun (WGS) entry which is preliminary data.</text>
</comment>
<name>A0A0M0BSI5_9ARCH</name>
<dbReference type="AlphaFoldDB" id="A0A0M0BSI5"/>
<dbReference type="InterPro" id="IPR005651">
    <property type="entry name" value="Trm112-like"/>
</dbReference>
<evidence type="ECO:0000313" key="2">
    <source>
        <dbReference type="Proteomes" id="UP000037210"/>
    </source>
</evidence>
<evidence type="ECO:0000313" key="1">
    <source>
        <dbReference type="EMBL" id="KON31340.1"/>
    </source>
</evidence>
<reference evidence="1 2" key="1">
    <citation type="submission" date="2015-06" db="EMBL/GenBank/DDBJ databases">
        <title>New insights into the roles of widespread benthic archaea in carbon and nitrogen cycling.</title>
        <authorList>
            <person name="Lazar C.S."/>
            <person name="Baker B.J."/>
            <person name="Seitz K.W."/>
            <person name="Hyde A.S."/>
            <person name="Dick G.J."/>
            <person name="Hinrichs K.-U."/>
            <person name="Teske A.P."/>
        </authorList>
    </citation>
    <scope>NUCLEOTIDE SEQUENCE [LARGE SCALE GENOMIC DNA]</scope>
    <source>
        <strain evidence="1">DG-45</strain>
    </source>
</reference>
<accession>A0A0M0BSI5</accession>
<proteinExistence type="predicted"/>
<gene>
    <name evidence="1" type="ORF">AC482_01185</name>
</gene>